<sequence length="329" mass="35998">MNPAASIGPAYRATDSRCAIPPFIMPAMNDPWRAQFDAEVTFQNGGGLQAHEFRLDIPGTDISDEALGALFVRELGLLMVESVRITHKRLLREPHKGTSAASRPESPPPTRQWVELSHVVHHGMVTYPGLPAPELTDHMTREDSRARYAEGATFHIGRISMVSNTGTYLDTPFHRFDGRPDLAALPLSSVADLEGLVIRVQDSRSRSVDLNLLLPFDVRGRAVLLHTGWDRHWGTAQYGVDAPFLTRDAAAWLAEQGAALVGIDSVNIDDMGDKSRPAHTLLLAASIPIVEHLRGLEQLPPQGFRFSAPPVRVQGMGTFPVRAYAVISG</sequence>
<dbReference type="EMBL" id="AAMD01000238">
    <property type="protein sequence ID" value="EAU62416.1"/>
    <property type="molecule type" value="Genomic_DNA"/>
</dbReference>
<protein>
    <submittedName>
        <fullName evidence="1">Putative cyclase family</fullName>
    </submittedName>
</protein>
<dbReference type="GO" id="GO:0019441">
    <property type="term" value="P:L-tryptophan catabolic process to kynurenine"/>
    <property type="evidence" value="ECO:0007669"/>
    <property type="project" value="InterPro"/>
</dbReference>
<dbReference type="PANTHER" id="PTHR31118:SF12">
    <property type="entry name" value="CYCLASE-LIKE PROTEIN 2"/>
    <property type="match status" value="1"/>
</dbReference>
<accession>Q08PL1</accession>
<dbReference type="Gene3D" id="3.50.30.50">
    <property type="entry name" value="Putative cyclase"/>
    <property type="match status" value="1"/>
</dbReference>
<evidence type="ECO:0000313" key="2">
    <source>
        <dbReference type="Proteomes" id="UP000032702"/>
    </source>
</evidence>
<dbReference type="InterPro" id="IPR037175">
    <property type="entry name" value="KFase_sf"/>
</dbReference>
<dbReference type="InterPro" id="IPR007325">
    <property type="entry name" value="KFase/CYL"/>
</dbReference>
<dbReference type="AlphaFoldDB" id="Q08PL1"/>
<dbReference type="Pfam" id="PF04199">
    <property type="entry name" value="Cyclase"/>
    <property type="match status" value="1"/>
</dbReference>
<proteinExistence type="predicted"/>
<organism evidence="1 2">
    <name type="scientific">Stigmatella aurantiaca (strain DW4/3-1)</name>
    <dbReference type="NCBI Taxonomy" id="378806"/>
    <lineage>
        <taxon>Bacteria</taxon>
        <taxon>Pseudomonadati</taxon>
        <taxon>Myxococcota</taxon>
        <taxon>Myxococcia</taxon>
        <taxon>Myxococcales</taxon>
        <taxon>Cystobacterineae</taxon>
        <taxon>Archangiaceae</taxon>
        <taxon>Stigmatella</taxon>
    </lineage>
</organism>
<name>Q08PL1_STIAD</name>
<dbReference type="SUPFAM" id="SSF102198">
    <property type="entry name" value="Putative cyclase"/>
    <property type="match status" value="1"/>
</dbReference>
<dbReference type="Proteomes" id="UP000032702">
    <property type="component" value="Unassembled WGS sequence"/>
</dbReference>
<gene>
    <name evidence="1" type="ORF">STIAU_5251</name>
</gene>
<dbReference type="GO" id="GO:0004061">
    <property type="term" value="F:arylformamidase activity"/>
    <property type="evidence" value="ECO:0007669"/>
    <property type="project" value="InterPro"/>
</dbReference>
<evidence type="ECO:0000313" key="1">
    <source>
        <dbReference type="EMBL" id="EAU62416.1"/>
    </source>
</evidence>
<comment type="caution">
    <text evidence="1">The sequence shown here is derived from an EMBL/GenBank/DDBJ whole genome shotgun (WGS) entry which is preliminary data.</text>
</comment>
<dbReference type="PATRIC" id="fig|378806.16.peg.1188"/>
<reference evidence="1 2" key="1">
    <citation type="submission" date="2006-04" db="EMBL/GenBank/DDBJ databases">
        <authorList>
            <person name="Nierman W.C."/>
        </authorList>
    </citation>
    <scope>NUCLEOTIDE SEQUENCE [LARGE SCALE GENOMIC DNA]</scope>
    <source>
        <strain evidence="1 2">DW4/3-1</strain>
    </source>
</reference>
<dbReference type="PANTHER" id="PTHR31118">
    <property type="entry name" value="CYCLASE-LIKE PROTEIN 2"/>
    <property type="match status" value="1"/>
</dbReference>